<feature type="chain" id="PRO_5016711385" evidence="3">
    <location>
        <begin position="27"/>
        <end position="377"/>
    </location>
</feature>
<dbReference type="PANTHER" id="PTHR30483:SF6">
    <property type="entry name" value="PERIPLASMIC BINDING PROTEIN OF ABC TRANSPORTER FOR NATURAL AMINO ACIDS"/>
    <property type="match status" value="1"/>
</dbReference>
<evidence type="ECO:0000259" key="4">
    <source>
        <dbReference type="Pfam" id="PF13458"/>
    </source>
</evidence>
<dbReference type="Proteomes" id="UP000264036">
    <property type="component" value="Unassembled WGS sequence"/>
</dbReference>
<evidence type="ECO:0000256" key="2">
    <source>
        <dbReference type="ARBA" id="ARBA00022729"/>
    </source>
</evidence>
<dbReference type="InterPro" id="IPR028081">
    <property type="entry name" value="Leu-bd"/>
</dbReference>
<organism evidence="5 6">
    <name type="scientific">Advenella kashmirensis</name>
    <dbReference type="NCBI Taxonomy" id="310575"/>
    <lineage>
        <taxon>Bacteria</taxon>
        <taxon>Pseudomonadati</taxon>
        <taxon>Pseudomonadota</taxon>
        <taxon>Betaproteobacteria</taxon>
        <taxon>Burkholderiales</taxon>
        <taxon>Alcaligenaceae</taxon>
    </lineage>
</organism>
<dbReference type="Pfam" id="PF13458">
    <property type="entry name" value="Peripla_BP_6"/>
    <property type="match status" value="1"/>
</dbReference>
<protein>
    <submittedName>
        <fullName evidence="5">Branched-chain amino acid ABC transporter substrate-binding protein</fullName>
    </submittedName>
</protein>
<proteinExistence type="inferred from homology"/>
<feature type="domain" description="Leucine-binding protein" evidence="4">
    <location>
        <begin position="29"/>
        <end position="367"/>
    </location>
</feature>
<evidence type="ECO:0000256" key="1">
    <source>
        <dbReference type="ARBA" id="ARBA00010062"/>
    </source>
</evidence>
<accession>A0A356LLW5</accession>
<dbReference type="PANTHER" id="PTHR30483">
    <property type="entry name" value="LEUCINE-SPECIFIC-BINDING PROTEIN"/>
    <property type="match status" value="1"/>
</dbReference>
<reference evidence="5 6" key="1">
    <citation type="journal article" date="2018" name="Nat. Biotechnol.">
        <title>A standardized bacterial taxonomy based on genome phylogeny substantially revises the tree of life.</title>
        <authorList>
            <person name="Parks D.H."/>
            <person name="Chuvochina M."/>
            <person name="Waite D.W."/>
            <person name="Rinke C."/>
            <person name="Skarshewski A."/>
            <person name="Chaumeil P.A."/>
            <person name="Hugenholtz P."/>
        </authorList>
    </citation>
    <scope>NUCLEOTIDE SEQUENCE [LARGE SCALE GENOMIC DNA]</scope>
    <source>
        <strain evidence="5">UBA10707</strain>
    </source>
</reference>
<gene>
    <name evidence="5" type="ORF">DD666_21100</name>
</gene>
<dbReference type="InterPro" id="IPR051010">
    <property type="entry name" value="BCAA_transport"/>
</dbReference>
<evidence type="ECO:0000313" key="5">
    <source>
        <dbReference type="EMBL" id="HBP31894.1"/>
    </source>
</evidence>
<dbReference type="AlphaFoldDB" id="A0A356LLW5"/>
<evidence type="ECO:0000313" key="6">
    <source>
        <dbReference type="Proteomes" id="UP000264036"/>
    </source>
</evidence>
<comment type="similarity">
    <text evidence="1">Belongs to the leucine-binding protein family.</text>
</comment>
<dbReference type="InterPro" id="IPR028082">
    <property type="entry name" value="Peripla_BP_I"/>
</dbReference>
<sequence>MAWILKWVPRLMFGATSISFATAVLAADITIGAAFPLSGPNASYGDIFGSGANLARDHINEDNLLGDKLQIQYEDTQALPQQGVISMNKLVNVARVPYVLSAFTGVSKAISTTAARTKTVAVNGGGVGPDLASLGDYFWNVIPLATDEVKAILPYLIKEKNLKKFVLVYVDDPLGEGIRKELETSLPQAGGELAESLSVPATMQQFAGIAARVRAANPDVIYIASYGSQQSQMIKQFRDNGVKQQIASYSAFSIPETNALPQAKGAVYTTQNIDWKSEDPVTKRFVEDYQSKYNKLPSAYIANYYNAVRLFGLLASELKKKGEPITGENLLRQRNETKSFDLVGGKVTFAENGTVISPMQVNEIDGAGGKVVSVTEK</sequence>
<evidence type="ECO:0000256" key="3">
    <source>
        <dbReference type="SAM" id="SignalP"/>
    </source>
</evidence>
<name>A0A356LLW5_9BURK</name>
<dbReference type="EMBL" id="DOEK01000046">
    <property type="protein sequence ID" value="HBP31894.1"/>
    <property type="molecule type" value="Genomic_DNA"/>
</dbReference>
<dbReference type="SUPFAM" id="SSF53822">
    <property type="entry name" value="Periplasmic binding protein-like I"/>
    <property type="match status" value="1"/>
</dbReference>
<comment type="caution">
    <text evidence="5">The sequence shown here is derived from an EMBL/GenBank/DDBJ whole genome shotgun (WGS) entry which is preliminary data.</text>
</comment>
<keyword evidence="2 3" id="KW-0732">Signal</keyword>
<dbReference type="Gene3D" id="3.40.50.2300">
    <property type="match status" value="2"/>
</dbReference>
<feature type="signal peptide" evidence="3">
    <location>
        <begin position="1"/>
        <end position="26"/>
    </location>
</feature>